<keyword evidence="1" id="KW-0732">Signal</keyword>
<evidence type="ECO:0000313" key="2">
    <source>
        <dbReference type="EMBL" id="MDM8326156.1"/>
    </source>
</evidence>
<gene>
    <name evidence="2" type="ORF">QUW60_13125</name>
</gene>
<name>A0ABT7VIN7_9BACE</name>
<sequence>MLKLFNQRTIQKAAMTMLLACAVSHMHAQLIAAKTNALLWGNLTPNLSFELVTSEKTSVMAGAFYSVDQNPLDCSIKGVDIQARYWISGRPLAQSFIALGLQGMRYNATFSGKRHFGDAAGPGLVYGYALPLTKRFNLEFSAGISLMWFREQKYEEGTPAPDNYNSTGMKVMPMGLGITCTYIFK</sequence>
<organism evidence="2 3">
    <name type="scientific">Bacteroides gallinaceum</name>
    <dbReference type="NCBI Taxonomy" id="1462571"/>
    <lineage>
        <taxon>Bacteria</taxon>
        <taxon>Pseudomonadati</taxon>
        <taxon>Bacteroidota</taxon>
        <taxon>Bacteroidia</taxon>
        <taxon>Bacteroidales</taxon>
        <taxon>Bacteroidaceae</taxon>
        <taxon>Bacteroides</taxon>
    </lineage>
</organism>
<accession>A0ABT7VIN7</accession>
<dbReference type="Proteomes" id="UP001169458">
    <property type="component" value="Unassembled WGS sequence"/>
</dbReference>
<evidence type="ECO:0000256" key="1">
    <source>
        <dbReference type="SAM" id="SignalP"/>
    </source>
</evidence>
<protein>
    <submittedName>
        <fullName evidence="2">DUF3575 domain-containing protein</fullName>
    </submittedName>
</protein>
<proteinExistence type="predicted"/>
<dbReference type="Pfam" id="PF12099">
    <property type="entry name" value="DUF3575"/>
    <property type="match status" value="1"/>
</dbReference>
<dbReference type="RefSeq" id="WP_258338345.1">
    <property type="nucleotide sequence ID" value="NZ_JAUDCP010000047.1"/>
</dbReference>
<feature type="signal peptide" evidence="1">
    <location>
        <begin position="1"/>
        <end position="28"/>
    </location>
</feature>
<keyword evidence="3" id="KW-1185">Reference proteome</keyword>
<comment type="caution">
    <text evidence="2">The sequence shown here is derived from an EMBL/GenBank/DDBJ whole genome shotgun (WGS) entry which is preliminary data.</text>
</comment>
<dbReference type="EMBL" id="JAUDEN010000030">
    <property type="protein sequence ID" value="MDM8326156.1"/>
    <property type="molecule type" value="Genomic_DNA"/>
</dbReference>
<feature type="chain" id="PRO_5046902751" evidence="1">
    <location>
        <begin position="29"/>
        <end position="185"/>
    </location>
</feature>
<reference evidence="3" key="1">
    <citation type="submission" date="2023-07" db="EMBL/GenBank/DDBJ databases">
        <title>Identification and characterization of horizontal gene transfer across gut microbiota members of farm animals based on homology search.</title>
        <authorList>
            <person name="Schwarzerova J."/>
            <person name="Nykrynova M."/>
            <person name="Jureckova K."/>
            <person name="Cejkova D."/>
            <person name="Rychlik I."/>
        </authorList>
    </citation>
    <scope>NUCLEOTIDE SEQUENCE [LARGE SCALE GENOMIC DNA]</scope>
    <source>
        <strain evidence="3">109_WCHN</strain>
    </source>
</reference>
<evidence type="ECO:0000313" key="3">
    <source>
        <dbReference type="Proteomes" id="UP001169458"/>
    </source>
</evidence>
<dbReference type="InterPro" id="IPR021958">
    <property type="entry name" value="DUF3575"/>
</dbReference>